<gene>
    <name evidence="3" type="ORF">B0J11DRAFT_493663</name>
</gene>
<accession>A0A9P9IFA5</accession>
<keyword evidence="4" id="KW-1185">Reference proteome</keyword>
<feature type="region of interest" description="Disordered" evidence="1">
    <location>
        <begin position="634"/>
        <end position="670"/>
    </location>
</feature>
<sequence length="670" mass="74310">MTTDYSKLTVANLRQLLKDRGIPSTGLTRKAQIIEKLEEHDSANNAAPVELSVGSQTPDKAQDDTAAVEPQEANATNARMYIPLWLNRDTAPDAPPEPQPDVESNTTSRDVGTDAATSPKRAQTPPNLGETQNAPVESTQLREELSKGQLEEPLEEPSEEPLEEPLEEPTSILESGPGLNEAPQLVESDAQTQNFATNLPRTASPDPNEKFSIEKPELLPIPERSADTSMEVSRMNSEEMEADSKKRKRRSQSPDLSIQEIKSKKPRSSEDAVLLKEDQDIVMDQRPPGPDKILENDGEIEDQKGHETKEGETPLDAGVHSQITEKKEKDARYREAFTKAIPRTTEPSSSTDPATDDRPIIPALHAATPALYIKDFMRPLRPELLRTHLISLASPPSSSPDSSVLESLYLDPMRTHALVLFTNTTAASRVRSSLNGVKWPSEGQRKELWVDFVPSDKVLSWIQEEEDATVAEKESRAAGRPIAAKRFEVIYPESDDGSIRAIFQEVGAHLTTPFNPPRGPRSNIEHRRTHAPTALSGLQHEETRKDLGKSFQTLDQLFKSTTAKPKLYYLPVSEKISERRLNELHDVTSRDWRPEDKVRGRGAGANRLDEKVRFSFGDEERVVEVGEDSNYVGRGGRGGRGRGGGGFRGGRGDWRGGRGGIGFRSERRYD</sequence>
<reference evidence="3" key="1">
    <citation type="journal article" date="2021" name="Nat. Commun.">
        <title>Genetic determinants of endophytism in the Arabidopsis root mycobiome.</title>
        <authorList>
            <person name="Mesny F."/>
            <person name="Miyauchi S."/>
            <person name="Thiergart T."/>
            <person name="Pickel B."/>
            <person name="Atanasova L."/>
            <person name="Karlsson M."/>
            <person name="Huettel B."/>
            <person name="Barry K.W."/>
            <person name="Haridas S."/>
            <person name="Chen C."/>
            <person name="Bauer D."/>
            <person name="Andreopoulos W."/>
            <person name="Pangilinan J."/>
            <person name="LaButti K."/>
            <person name="Riley R."/>
            <person name="Lipzen A."/>
            <person name="Clum A."/>
            <person name="Drula E."/>
            <person name="Henrissat B."/>
            <person name="Kohler A."/>
            <person name="Grigoriev I.V."/>
            <person name="Martin F.M."/>
            <person name="Hacquard S."/>
        </authorList>
    </citation>
    <scope>NUCLEOTIDE SEQUENCE</scope>
    <source>
        <strain evidence="3">MPI-CAGE-CH-0243</strain>
    </source>
</reference>
<dbReference type="InterPro" id="IPR003034">
    <property type="entry name" value="SAP_dom"/>
</dbReference>
<name>A0A9P9IFA5_9PLEO</name>
<dbReference type="EMBL" id="JAGMWT010000013">
    <property type="protein sequence ID" value="KAH7117827.1"/>
    <property type="molecule type" value="Genomic_DNA"/>
</dbReference>
<feature type="compositionally biased region" description="Acidic residues" evidence="1">
    <location>
        <begin position="152"/>
        <end position="167"/>
    </location>
</feature>
<feature type="compositionally biased region" description="Basic and acidic residues" evidence="1">
    <location>
        <begin position="207"/>
        <end position="217"/>
    </location>
</feature>
<evidence type="ECO:0000256" key="1">
    <source>
        <dbReference type="SAM" id="MobiDB-lite"/>
    </source>
</evidence>
<protein>
    <submittedName>
        <fullName evidence="3">SAP domain-containing protein</fullName>
    </submittedName>
</protein>
<dbReference type="OrthoDB" id="5348404at2759"/>
<evidence type="ECO:0000313" key="4">
    <source>
        <dbReference type="Proteomes" id="UP000700596"/>
    </source>
</evidence>
<dbReference type="InterPro" id="IPR036361">
    <property type="entry name" value="SAP_dom_sf"/>
</dbReference>
<dbReference type="AlphaFoldDB" id="A0A9P9IFA5"/>
<feature type="domain" description="SAP" evidence="2">
    <location>
        <begin position="5"/>
        <end position="41"/>
    </location>
</feature>
<feature type="region of interest" description="Disordered" evidence="1">
    <location>
        <begin position="38"/>
        <end position="358"/>
    </location>
</feature>
<dbReference type="SUPFAM" id="SSF68906">
    <property type="entry name" value="SAP domain"/>
    <property type="match status" value="1"/>
</dbReference>
<comment type="caution">
    <text evidence="3">The sequence shown here is derived from an EMBL/GenBank/DDBJ whole genome shotgun (WGS) entry which is preliminary data.</text>
</comment>
<dbReference type="SMART" id="SM00513">
    <property type="entry name" value="SAP"/>
    <property type="match status" value="1"/>
</dbReference>
<dbReference type="InterPro" id="IPR032552">
    <property type="entry name" value="RSB_motif"/>
</dbReference>
<dbReference type="Proteomes" id="UP000700596">
    <property type="component" value="Unassembled WGS sequence"/>
</dbReference>
<dbReference type="Pfam" id="PF16294">
    <property type="entry name" value="RSB_motif"/>
    <property type="match status" value="1"/>
</dbReference>
<dbReference type="PANTHER" id="PTHR47031">
    <property type="entry name" value="SAP DNA-BINDING DOMAIN-CONTAINING PROTEIN"/>
    <property type="match status" value="1"/>
</dbReference>
<evidence type="ECO:0000259" key="2">
    <source>
        <dbReference type="SMART" id="SM00513"/>
    </source>
</evidence>
<organism evidence="3 4">
    <name type="scientific">Dendryphion nanum</name>
    <dbReference type="NCBI Taxonomy" id="256645"/>
    <lineage>
        <taxon>Eukaryota</taxon>
        <taxon>Fungi</taxon>
        <taxon>Dikarya</taxon>
        <taxon>Ascomycota</taxon>
        <taxon>Pezizomycotina</taxon>
        <taxon>Dothideomycetes</taxon>
        <taxon>Pleosporomycetidae</taxon>
        <taxon>Pleosporales</taxon>
        <taxon>Torulaceae</taxon>
        <taxon>Dendryphion</taxon>
    </lineage>
</organism>
<feature type="compositionally biased region" description="Polar residues" evidence="1">
    <location>
        <begin position="120"/>
        <end position="139"/>
    </location>
</feature>
<feature type="compositionally biased region" description="Basic and acidic residues" evidence="1">
    <location>
        <begin position="261"/>
        <end position="279"/>
    </location>
</feature>
<dbReference type="PANTHER" id="PTHR47031:SF3">
    <property type="entry name" value="SAP DOMAIN-CONTAINING PROTEIN"/>
    <property type="match status" value="1"/>
</dbReference>
<feature type="compositionally biased region" description="Basic and acidic residues" evidence="1">
    <location>
        <begin position="323"/>
        <end position="337"/>
    </location>
</feature>
<dbReference type="Gene3D" id="1.10.720.30">
    <property type="entry name" value="SAP domain"/>
    <property type="match status" value="1"/>
</dbReference>
<dbReference type="Pfam" id="PF02037">
    <property type="entry name" value="SAP"/>
    <property type="match status" value="1"/>
</dbReference>
<evidence type="ECO:0000313" key="3">
    <source>
        <dbReference type="EMBL" id="KAH7117827.1"/>
    </source>
</evidence>
<feature type="compositionally biased region" description="Gly residues" evidence="1">
    <location>
        <begin position="634"/>
        <end position="649"/>
    </location>
</feature>
<feature type="compositionally biased region" description="Basic and acidic residues" evidence="1">
    <location>
        <begin position="140"/>
        <end position="150"/>
    </location>
</feature>
<feature type="compositionally biased region" description="Polar residues" evidence="1">
    <location>
        <begin position="189"/>
        <end position="201"/>
    </location>
</feature>
<proteinExistence type="predicted"/>
<feature type="compositionally biased region" description="Basic and acidic residues" evidence="1">
    <location>
        <begin position="301"/>
        <end position="312"/>
    </location>
</feature>